<accession>A0A0D2XXR8</accession>
<name>A0A0D2XXR8_FUSOF</name>
<proteinExistence type="predicted"/>
<reference evidence="1" key="2">
    <citation type="submission" date="2025-08" db="UniProtKB">
        <authorList>
            <consortium name="EnsemblFungi"/>
        </authorList>
    </citation>
    <scope>IDENTIFICATION</scope>
    <source>
        <strain evidence="1">4287 / CBS 123668 / FGSC 9935 / NRRL 34936</strain>
    </source>
</reference>
<protein>
    <submittedName>
        <fullName evidence="1">Uncharacterized protein</fullName>
    </submittedName>
</protein>
<dbReference type="Proteomes" id="UP000002489">
    <property type="component" value="Unassembled WGS sequence"/>
</dbReference>
<evidence type="ECO:0000313" key="2">
    <source>
        <dbReference type="Proteomes" id="UP000002489"/>
    </source>
</evidence>
<evidence type="ECO:0000313" key="1">
    <source>
        <dbReference type="EnsemblFungi" id="FOXG_08787P0"/>
    </source>
</evidence>
<dbReference type="EnsemblFungi" id="FOXG_08787T0">
    <property type="protein sequence ID" value="FOXG_08787P0"/>
    <property type="gene ID" value="FOXG_08787"/>
</dbReference>
<reference evidence="2" key="1">
    <citation type="journal article" date="2012" name="Mol. Plant Microbe Interact.">
        <title>A highly conserved effector in Fusarium oxysporum is required for full virulence on Arabidopsis.</title>
        <authorList>
            <person name="Thatcher L.F."/>
            <person name="Gardiner D.M."/>
            <person name="Kazan K."/>
            <person name="Manners J."/>
        </authorList>
    </citation>
    <scope>NUCLEOTIDE SEQUENCE [LARGE SCALE GENOMIC DNA]</scope>
    <source>
        <strain evidence="2">Fo5176</strain>
    </source>
</reference>
<organism evidence="1 2">
    <name type="scientific">Fusarium oxysporum (strain Fo5176)</name>
    <name type="common">Fusarium vascular wilt</name>
    <dbReference type="NCBI Taxonomy" id="660025"/>
    <lineage>
        <taxon>Eukaryota</taxon>
        <taxon>Fungi</taxon>
        <taxon>Dikarya</taxon>
        <taxon>Ascomycota</taxon>
        <taxon>Pezizomycotina</taxon>
        <taxon>Sordariomycetes</taxon>
        <taxon>Hypocreomycetidae</taxon>
        <taxon>Hypocreales</taxon>
        <taxon>Nectriaceae</taxon>
        <taxon>Fusarium</taxon>
        <taxon>Fusarium oxysporum species complex</taxon>
    </lineage>
</organism>
<sequence>MLFNMRSPWALLFPPLRALFLASTLEFPFVCLSILGKH</sequence>
<dbReference type="AlphaFoldDB" id="A0A0D2XXR8"/>